<accession>A0ABW5QQZ3</accession>
<evidence type="ECO:0000313" key="2">
    <source>
        <dbReference type="Proteomes" id="UP001597493"/>
    </source>
</evidence>
<dbReference type="RefSeq" id="WP_379268653.1">
    <property type="nucleotide sequence ID" value="NZ_JBHUGT010000026.1"/>
</dbReference>
<protein>
    <recommendedName>
        <fullName evidence="3">WYL domain-containing protein</fullName>
    </recommendedName>
</protein>
<organism evidence="1 2">
    <name type="scientific">Paenibacillus thailandensis</name>
    <dbReference type="NCBI Taxonomy" id="393250"/>
    <lineage>
        <taxon>Bacteria</taxon>
        <taxon>Bacillati</taxon>
        <taxon>Bacillota</taxon>
        <taxon>Bacilli</taxon>
        <taxon>Bacillales</taxon>
        <taxon>Paenibacillaceae</taxon>
        <taxon>Paenibacillus</taxon>
    </lineage>
</organism>
<evidence type="ECO:0000313" key="1">
    <source>
        <dbReference type="EMBL" id="MFD2658782.1"/>
    </source>
</evidence>
<comment type="caution">
    <text evidence="1">The sequence shown here is derived from an EMBL/GenBank/DDBJ whole genome shotgun (WGS) entry which is preliminary data.</text>
</comment>
<gene>
    <name evidence="1" type="ORF">ACFSW5_00715</name>
</gene>
<proteinExistence type="predicted"/>
<evidence type="ECO:0008006" key="3">
    <source>
        <dbReference type="Google" id="ProtNLM"/>
    </source>
</evidence>
<dbReference type="EMBL" id="JBHUMY010000001">
    <property type="protein sequence ID" value="MFD2658782.1"/>
    <property type="molecule type" value="Genomic_DNA"/>
</dbReference>
<name>A0ABW5QQZ3_9BACL</name>
<sequence length="395" mass="46892">MSIHINDILPIKITEVKTEAELLLIFEVWKYIKHIVNSNVSFTNVTISTRLYATSHYKFIFENGLKFDKVPDSSISIKEIEDYFCPKNKFLFDIAFKTINDEIVTYDYNYDPDKNRILHSDDRSTAYVSLVARLLVEDFLNHRKKPRKLIIDHYGYQHTEDEYVELFILQNYGNRILEDIIEIRYPHNSKPQAEWVSYIYHQRRIGNFIEKSDVEAKHKYLVDNFIQGDVVLLYTFEKGRNKIKKLKTCYPAIIESFNETQISLIYYSPIETTDTHICRLLDNNLDPSEHTIKLEPRTANELQLEDVGIDHLYSNESNYILRPIDQEGNPIDNDGTIQYFKIGNHCQKIWLNTIETIYAVFKDHNIQAFNEVRFKNIYFKDRTPIYDQIRATNRR</sequence>
<keyword evidence="2" id="KW-1185">Reference proteome</keyword>
<dbReference type="Proteomes" id="UP001597493">
    <property type="component" value="Unassembled WGS sequence"/>
</dbReference>
<reference evidence="2" key="1">
    <citation type="journal article" date="2019" name="Int. J. Syst. Evol. Microbiol.">
        <title>The Global Catalogue of Microorganisms (GCM) 10K type strain sequencing project: providing services to taxonomists for standard genome sequencing and annotation.</title>
        <authorList>
            <consortium name="The Broad Institute Genomics Platform"/>
            <consortium name="The Broad Institute Genome Sequencing Center for Infectious Disease"/>
            <person name="Wu L."/>
            <person name="Ma J."/>
        </authorList>
    </citation>
    <scope>NUCLEOTIDE SEQUENCE [LARGE SCALE GENOMIC DNA]</scope>
    <source>
        <strain evidence="2">TISTR 1827</strain>
    </source>
</reference>